<dbReference type="Proteomes" id="UP000003781">
    <property type="component" value="Unassembled WGS sequence"/>
</dbReference>
<dbReference type="OrthoDB" id="7957980at2"/>
<sequence length="181" mass="20576">MITKKICLIGDFGVGKTSLIRRFVEHQFSEEYLSTIGVSISRKSVIASSSTEKQDPQTVQLLIWDIEGKTKFQEISPSYLKAAQGVIIVADCTRQNTIANIPYHIELARSINPKGLILSIVMNKIDLVEEHSPDLLLKQHQFYNQFLTIPIYHTSAKTGKNVEIMFHQLAENIMEKRQENC</sequence>
<keyword evidence="2" id="KW-0342">GTP-binding</keyword>
<name>A3IU24_9CHRO</name>
<protein>
    <submittedName>
        <fullName evidence="3">Small GTP-binding protein</fullName>
    </submittedName>
</protein>
<dbReference type="SMART" id="SM00173">
    <property type="entry name" value="RAS"/>
    <property type="match status" value="1"/>
</dbReference>
<comment type="caution">
    <text evidence="3">The sequence shown here is derived from an EMBL/GenBank/DDBJ whole genome shotgun (WGS) entry which is preliminary data.</text>
</comment>
<dbReference type="EMBL" id="AAXW01000032">
    <property type="protein sequence ID" value="EAZ89998.1"/>
    <property type="molecule type" value="Genomic_DNA"/>
</dbReference>
<dbReference type="FunFam" id="3.40.50.300:FF:001447">
    <property type="entry name" value="Ras-related protein Rab-1B"/>
    <property type="match status" value="1"/>
</dbReference>
<dbReference type="SUPFAM" id="SSF52540">
    <property type="entry name" value="P-loop containing nucleoside triphosphate hydrolases"/>
    <property type="match status" value="1"/>
</dbReference>
<dbReference type="PRINTS" id="PR00449">
    <property type="entry name" value="RASTRNSFRMNG"/>
</dbReference>
<dbReference type="InterPro" id="IPR001806">
    <property type="entry name" value="Small_GTPase"/>
</dbReference>
<organism evidence="3 4">
    <name type="scientific">Crocosphaera chwakensis CCY0110</name>
    <dbReference type="NCBI Taxonomy" id="391612"/>
    <lineage>
        <taxon>Bacteria</taxon>
        <taxon>Bacillati</taxon>
        <taxon>Cyanobacteriota</taxon>
        <taxon>Cyanophyceae</taxon>
        <taxon>Oscillatoriophycideae</taxon>
        <taxon>Chroococcales</taxon>
        <taxon>Aphanothecaceae</taxon>
        <taxon>Crocosphaera</taxon>
        <taxon>Crocosphaera chwakensis</taxon>
    </lineage>
</organism>
<dbReference type="RefSeq" id="WP_008276879.1">
    <property type="nucleotide sequence ID" value="NZ_AAXW01000032.1"/>
</dbReference>
<reference evidence="3 4" key="1">
    <citation type="submission" date="2007-03" db="EMBL/GenBank/DDBJ databases">
        <authorList>
            <person name="Stal L."/>
            <person name="Ferriera S."/>
            <person name="Johnson J."/>
            <person name="Kravitz S."/>
            <person name="Beeson K."/>
            <person name="Sutton G."/>
            <person name="Rogers Y.-H."/>
            <person name="Friedman R."/>
            <person name="Frazier M."/>
            <person name="Venter J.C."/>
        </authorList>
    </citation>
    <scope>NUCLEOTIDE SEQUENCE [LARGE SCALE GENOMIC DNA]</scope>
    <source>
        <strain evidence="3 4">CCY0110</strain>
    </source>
</reference>
<accession>A3IU24</accession>
<dbReference type="InterPro" id="IPR050227">
    <property type="entry name" value="Rab"/>
</dbReference>
<dbReference type="InterPro" id="IPR027417">
    <property type="entry name" value="P-loop_NTPase"/>
</dbReference>
<dbReference type="GO" id="GO:0005525">
    <property type="term" value="F:GTP binding"/>
    <property type="evidence" value="ECO:0007669"/>
    <property type="project" value="UniProtKB-KW"/>
</dbReference>
<dbReference type="PROSITE" id="PS51419">
    <property type="entry name" value="RAB"/>
    <property type="match status" value="1"/>
</dbReference>
<keyword evidence="1" id="KW-0547">Nucleotide-binding</keyword>
<dbReference type="PANTHER" id="PTHR47977">
    <property type="entry name" value="RAS-RELATED PROTEIN RAB"/>
    <property type="match status" value="1"/>
</dbReference>
<dbReference type="CDD" id="cd00154">
    <property type="entry name" value="Rab"/>
    <property type="match status" value="1"/>
</dbReference>
<dbReference type="AlphaFoldDB" id="A3IU24"/>
<dbReference type="eggNOG" id="COG1100">
    <property type="taxonomic scope" value="Bacteria"/>
</dbReference>
<evidence type="ECO:0000256" key="2">
    <source>
        <dbReference type="ARBA" id="ARBA00023134"/>
    </source>
</evidence>
<keyword evidence="4" id="KW-1185">Reference proteome</keyword>
<dbReference type="Pfam" id="PF00071">
    <property type="entry name" value="Ras"/>
    <property type="match status" value="1"/>
</dbReference>
<dbReference type="Gene3D" id="3.40.50.300">
    <property type="entry name" value="P-loop containing nucleotide triphosphate hydrolases"/>
    <property type="match status" value="1"/>
</dbReference>
<dbReference type="SMART" id="SM00174">
    <property type="entry name" value="RHO"/>
    <property type="match status" value="1"/>
</dbReference>
<dbReference type="SMART" id="SM00175">
    <property type="entry name" value="RAB"/>
    <property type="match status" value="1"/>
</dbReference>
<dbReference type="NCBIfam" id="TIGR00231">
    <property type="entry name" value="small_GTP"/>
    <property type="match status" value="1"/>
</dbReference>
<dbReference type="GO" id="GO:0003924">
    <property type="term" value="F:GTPase activity"/>
    <property type="evidence" value="ECO:0007669"/>
    <property type="project" value="InterPro"/>
</dbReference>
<gene>
    <name evidence="3" type="ORF">CY0110_20685</name>
</gene>
<evidence type="ECO:0000256" key="1">
    <source>
        <dbReference type="ARBA" id="ARBA00022741"/>
    </source>
</evidence>
<evidence type="ECO:0000313" key="4">
    <source>
        <dbReference type="Proteomes" id="UP000003781"/>
    </source>
</evidence>
<dbReference type="InterPro" id="IPR005225">
    <property type="entry name" value="Small_GTP-bd"/>
</dbReference>
<evidence type="ECO:0000313" key="3">
    <source>
        <dbReference type="EMBL" id="EAZ89998.1"/>
    </source>
</evidence>
<proteinExistence type="predicted"/>